<dbReference type="PANTHER" id="PTHR24366:SF171">
    <property type="entry name" value="LEUCINE RICH REPEAT NEURONAL 4"/>
    <property type="match status" value="1"/>
</dbReference>
<dbReference type="Gene3D" id="3.80.10.10">
    <property type="entry name" value="Ribonuclease Inhibitor"/>
    <property type="match status" value="2"/>
</dbReference>
<reference evidence="5" key="1">
    <citation type="journal article" date="2008" name="Nature">
        <title>The amphioxus genome and the evolution of the chordate karyotype.</title>
        <authorList>
            <consortium name="US DOE Joint Genome Institute (JGI-PGF)"/>
            <person name="Putnam N.H."/>
            <person name="Butts T."/>
            <person name="Ferrier D.E.K."/>
            <person name="Furlong R.F."/>
            <person name="Hellsten U."/>
            <person name="Kawashima T."/>
            <person name="Robinson-Rechavi M."/>
            <person name="Shoguchi E."/>
            <person name="Terry A."/>
            <person name="Yu J.-K."/>
            <person name="Benito-Gutierrez E.L."/>
            <person name="Dubchak I."/>
            <person name="Garcia-Fernandez J."/>
            <person name="Gibson-Brown J.J."/>
            <person name="Grigoriev I.V."/>
            <person name="Horton A.C."/>
            <person name="de Jong P.J."/>
            <person name="Jurka J."/>
            <person name="Kapitonov V.V."/>
            <person name="Kohara Y."/>
            <person name="Kuroki Y."/>
            <person name="Lindquist E."/>
            <person name="Lucas S."/>
            <person name="Osoegawa K."/>
            <person name="Pennacchio L.A."/>
            <person name="Salamov A.A."/>
            <person name="Satou Y."/>
            <person name="Sauka-Spengler T."/>
            <person name="Schmutz J."/>
            <person name="Shin-I T."/>
            <person name="Toyoda A."/>
            <person name="Bronner-Fraser M."/>
            <person name="Fujiyama A."/>
            <person name="Holland L.Z."/>
            <person name="Holland P.W.H."/>
            <person name="Satoh N."/>
            <person name="Rokhsar D.S."/>
        </authorList>
    </citation>
    <scope>NUCLEOTIDE SEQUENCE [LARGE SCALE GENOMIC DNA]</scope>
    <source>
        <strain evidence="5">S238N-H82</strain>
        <tissue evidence="5">Testes</tissue>
    </source>
</reference>
<evidence type="ECO:0000256" key="4">
    <source>
        <dbReference type="SAM" id="Phobius"/>
    </source>
</evidence>
<accession>C3Z8V4</accession>
<feature type="region of interest" description="Disordered" evidence="3">
    <location>
        <begin position="635"/>
        <end position="697"/>
    </location>
</feature>
<dbReference type="PANTHER" id="PTHR24366">
    <property type="entry name" value="IG(IMMUNOGLOBULIN) AND LRR(LEUCINE RICH REPEAT) DOMAINS"/>
    <property type="match status" value="1"/>
</dbReference>
<dbReference type="InterPro" id="IPR032675">
    <property type="entry name" value="LRR_dom_sf"/>
</dbReference>
<dbReference type="eggNOG" id="KOG0619">
    <property type="taxonomic scope" value="Eukaryota"/>
</dbReference>
<dbReference type="Pfam" id="PF13855">
    <property type="entry name" value="LRR_8"/>
    <property type="match status" value="1"/>
</dbReference>
<dbReference type="AlphaFoldDB" id="C3Z8V4"/>
<dbReference type="InParanoid" id="C3Z8V4"/>
<proteinExistence type="predicted"/>
<evidence type="ECO:0000313" key="5">
    <source>
        <dbReference type="EMBL" id="EEN51053.1"/>
    </source>
</evidence>
<keyword evidence="2" id="KW-0677">Repeat</keyword>
<keyword evidence="4" id="KW-1133">Transmembrane helix</keyword>
<dbReference type="InterPro" id="IPR001611">
    <property type="entry name" value="Leu-rich_rpt"/>
</dbReference>
<gene>
    <name evidence="5" type="ORF">BRAFLDRAFT_99698</name>
</gene>
<evidence type="ECO:0008006" key="6">
    <source>
        <dbReference type="Google" id="ProtNLM"/>
    </source>
</evidence>
<keyword evidence="4" id="KW-0472">Membrane</keyword>
<feature type="compositionally biased region" description="Acidic residues" evidence="3">
    <location>
        <begin position="713"/>
        <end position="732"/>
    </location>
</feature>
<evidence type="ECO:0000256" key="3">
    <source>
        <dbReference type="SAM" id="MobiDB-lite"/>
    </source>
</evidence>
<organism>
    <name type="scientific">Branchiostoma floridae</name>
    <name type="common">Florida lancelet</name>
    <name type="synonym">Amphioxus</name>
    <dbReference type="NCBI Taxonomy" id="7739"/>
    <lineage>
        <taxon>Eukaryota</taxon>
        <taxon>Metazoa</taxon>
        <taxon>Chordata</taxon>
        <taxon>Cephalochordata</taxon>
        <taxon>Leptocardii</taxon>
        <taxon>Amphioxiformes</taxon>
        <taxon>Branchiostomatidae</taxon>
        <taxon>Branchiostoma</taxon>
    </lineage>
</organism>
<feature type="compositionally biased region" description="Polar residues" evidence="3">
    <location>
        <begin position="683"/>
        <end position="697"/>
    </location>
</feature>
<evidence type="ECO:0000256" key="2">
    <source>
        <dbReference type="ARBA" id="ARBA00022737"/>
    </source>
</evidence>
<dbReference type="PROSITE" id="PS51450">
    <property type="entry name" value="LRR"/>
    <property type="match status" value="2"/>
</dbReference>
<dbReference type="EMBL" id="GG666596">
    <property type="protein sequence ID" value="EEN51053.1"/>
    <property type="molecule type" value="Genomic_DNA"/>
</dbReference>
<dbReference type="SMART" id="SM00369">
    <property type="entry name" value="LRR_TYP"/>
    <property type="match status" value="4"/>
</dbReference>
<dbReference type="SUPFAM" id="SSF52058">
    <property type="entry name" value="L domain-like"/>
    <property type="match status" value="1"/>
</dbReference>
<protein>
    <recommendedName>
        <fullName evidence="6">LRRCT domain-containing protein</fullName>
    </recommendedName>
</protein>
<feature type="transmembrane region" description="Helical" evidence="4">
    <location>
        <begin position="604"/>
        <end position="623"/>
    </location>
</feature>
<dbReference type="InterPro" id="IPR003591">
    <property type="entry name" value="Leu-rich_rpt_typical-subtyp"/>
</dbReference>
<evidence type="ECO:0000256" key="1">
    <source>
        <dbReference type="ARBA" id="ARBA00022614"/>
    </source>
</evidence>
<keyword evidence="4" id="KW-0812">Transmembrane</keyword>
<keyword evidence="1" id="KW-0433">Leucine-rich repeat</keyword>
<sequence>MPMLVHLDLSKNRLRKFPWPSLRNMSVIYTLKLSKNRITQVEALVDFPQSLQFLYPELNRITTVPETFVSGLNPPQSIFFLRLWGNPFLCDCKIQWLSRLRRCVWAHRDEGCGDATPERAHRLLQPPSQSRPHCLFCATEVWLAARLRRTTVENRQHVDVCISRLRFCKFKTSFVSDTKQCANRTICHGSSCYDRAHSRHPRCHGLSVVILLMVRILKCTSHCRKQRRQASANNMAAALALQTVSAMRVPNMIFLDQSHENHGHQQEASSDRDDRSDRHSLPHVYEDINDGNIVTSARAMEASNSSQTGQERGSWTMNLVQVDTANACWRYGNCAGQAPNIKTIPENVAVKALIVCHNYIEELTFIPEMQKLCHLDLSYNRLKKFPWFSLRNVSHLTTLKLNNNEITKVDSFVEVHRCIRYLHLQSNRIATIPESFLDGFMPINPPKNTFFLHIWQNPLLCDCKIQWIARLRRCVWEHRDDGCVNAHFSRVKSCIFLHCNFHQNGVVAILDQGYFLNPPIRPLKGKLLLKCDSPLELHGKLLTNVTLPTCGSPSSSPTPRQALVITVGTRLLYSTDLKVYSTSNREVTTVSTPDASLAILWEEFIAFALGAVFGIIFVAIISLRPWYVLDNPRQGEEVEGAPRPMNGPTPRESRRRRRHEDQDGNNSIEMVEMRDGSPGNELQEGQSSTYAQLRTSQTSSLAIAEKKALTEADVDDNYECENRTEEEDDFVYGEEKEADTC</sequence>
<name>C3Z8V4_BRAFL</name>
<feature type="region of interest" description="Disordered" evidence="3">
    <location>
        <begin position="713"/>
        <end position="741"/>
    </location>
</feature>
<feature type="region of interest" description="Disordered" evidence="3">
    <location>
        <begin position="259"/>
        <end position="279"/>
    </location>
</feature>